<keyword evidence="1" id="KW-1133">Transmembrane helix</keyword>
<keyword evidence="3" id="KW-1185">Reference proteome</keyword>
<dbReference type="Proteomes" id="UP001556692">
    <property type="component" value="Unassembled WGS sequence"/>
</dbReference>
<evidence type="ECO:0000313" key="3">
    <source>
        <dbReference type="Proteomes" id="UP001556692"/>
    </source>
</evidence>
<feature type="transmembrane region" description="Helical" evidence="1">
    <location>
        <begin position="37"/>
        <end position="58"/>
    </location>
</feature>
<evidence type="ECO:0000256" key="1">
    <source>
        <dbReference type="SAM" id="Phobius"/>
    </source>
</evidence>
<dbReference type="EMBL" id="JBDPGJ010000004">
    <property type="protein sequence ID" value="MEX0407909.1"/>
    <property type="molecule type" value="Genomic_DNA"/>
</dbReference>
<proteinExistence type="predicted"/>
<name>A0ABV3SMB0_9HYPH</name>
<sequence length="67" mass="7417">MMLLARRHVFRRGRDRDLLGPTTIGLLSDLSGGFSSWLWALSAIGVVLLALAGLLARIGRRERSLTR</sequence>
<protein>
    <recommendedName>
        <fullName evidence="4">LPXTG cell wall anchor domain-containing protein</fullName>
    </recommendedName>
</protein>
<gene>
    <name evidence="2" type="ORF">ABGN05_19795</name>
</gene>
<keyword evidence="1" id="KW-0812">Transmembrane</keyword>
<accession>A0ABV3SMB0</accession>
<evidence type="ECO:0008006" key="4">
    <source>
        <dbReference type="Google" id="ProtNLM"/>
    </source>
</evidence>
<keyword evidence="1" id="KW-0472">Membrane</keyword>
<evidence type="ECO:0000313" key="2">
    <source>
        <dbReference type="EMBL" id="MEX0407909.1"/>
    </source>
</evidence>
<organism evidence="2 3">
    <name type="scientific">Aquibium pacificus</name>
    <dbReference type="NCBI Taxonomy" id="3153579"/>
    <lineage>
        <taxon>Bacteria</taxon>
        <taxon>Pseudomonadati</taxon>
        <taxon>Pseudomonadota</taxon>
        <taxon>Alphaproteobacteria</taxon>
        <taxon>Hyphomicrobiales</taxon>
        <taxon>Phyllobacteriaceae</taxon>
        <taxon>Aquibium</taxon>
    </lineage>
</organism>
<dbReference type="RefSeq" id="WP_367955765.1">
    <property type="nucleotide sequence ID" value="NZ_JBDPGJ010000004.1"/>
</dbReference>
<reference evidence="2 3" key="1">
    <citation type="submission" date="2024-05" db="EMBL/GenBank/DDBJ databases">
        <authorList>
            <person name="Jiang F."/>
        </authorList>
    </citation>
    <scope>NUCLEOTIDE SEQUENCE [LARGE SCALE GENOMIC DNA]</scope>
    <source>
        <strain evidence="2 3">LZ166</strain>
    </source>
</reference>
<comment type="caution">
    <text evidence="2">The sequence shown here is derived from an EMBL/GenBank/DDBJ whole genome shotgun (WGS) entry which is preliminary data.</text>
</comment>